<accession>K0IG03</accession>
<dbReference type="Proteomes" id="UP000008037">
    <property type="component" value="Chromosome"/>
</dbReference>
<dbReference type="HOGENOM" id="CLU_165240_0_0_2"/>
<gene>
    <name evidence="2" type="ordered locus">Ngar_c17820</name>
</gene>
<reference evidence="2 3" key="1">
    <citation type="journal article" date="2012" name="Environ. Microbiol.">
        <title>The genome of the ammonia-oxidizing Candidatus Nitrososphaera gargensis: insights into metabolic versatility and environmental adaptations.</title>
        <authorList>
            <person name="Spang A."/>
            <person name="Poehlein A."/>
            <person name="Offre P."/>
            <person name="Zumbragel S."/>
            <person name="Haider S."/>
            <person name="Rychlik N."/>
            <person name="Nowka B."/>
            <person name="Schmeisser C."/>
            <person name="Lebedeva E.V."/>
            <person name="Rattei T."/>
            <person name="Bohm C."/>
            <person name="Schmid M."/>
            <person name="Galushko A."/>
            <person name="Hatzenpichler R."/>
            <person name="Weinmaier T."/>
            <person name="Daniel R."/>
            <person name="Schleper C."/>
            <person name="Spieck E."/>
            <person name="Streit W."/>
            <person name="Wagner M."/>
        </authorList>
    </citation>
    <scope>NUCLEOTIDE SEQUENCE [LARGE SCALE GENOMIC DNA]</scope>
    <source>
        <strain evidence="3">Ga9.2</strain>
    </source>
</reference>
<evidence type="ECO:0000256" key="1">
    <source>
        <dbReference type="SAM" id="Phobius"/>
    </source>
</evidence>
<proteinExistence type="predicted"/>
<dbReference type="EMBL" id="CP002408">
    <property type="protein sequence ID" value="AFU58715.1"/>
    <property type="molecule type" value="Genomic_DNA"/>
</dbReference>
<evidence type="ECO:0000313" key="2">
    <source>
        <dbReference type="EMBL" id="AFU58715.1"/>
    </source>
</evidence>
<dbReference type="OrthoDB" id="12901at2157"/>
<dbReference type="InParanoid" id="K0IG03"/>
<evidence type="ECO:0000313" key="3">
    <source>
        <dbReference type="Proteomes" id="UP000008037"/>
    </source>
</evidence>
<keyword evidence="1" id="KW-0472">Membrane</keyword>
<dbReference type="RefSeq" id="WP_015019252.1">
    <property type="nucleotide sequence ID" value="NC_018719.1"/>
</dbReference>
<protein>
    <submittedName>
        <fullName evidence="2">Uncharacterized protein</fullName>
    </submittedName>
</protein>
<dbReference type="BioCyc" id="CNIT1237085:G1324-1780-MONOMER"/>
<dbReference type="STRING" id="1237085.Ngar_c17820"/>
<feature type="transmembrane region" description="Helical" evidence="1">
    <location>
        <begin position="91"/>
        <end position="111"/>
    </location>
</feature>
<keyword evidence="3" id="KW-1185">Reference proteome</keyword>
<dbReference type="GeneID" id="13795645"/>
<sequence length="121" mass="12452">MNKPIIMMALAAVAVFATPVIVLQTAYAQGLYGGGGGTASPEQLKECEQLGIDRNECNDTTLLAKRRLIAAQENPSTGSGTPMLSTETGQMAVFIGVLGAIFGGVAAAFFFKGRGAKPVST</sequence>
<keyword evidence="1" id="KW-1133">Transmembrane helix</keyword>
<name>K0IG03_NITGG</name>
<dbReference type="KEGG" id="nga:Ngar_c17820"/>
<organism evidence="2 3">
    <name type="scientific">Nitrososphaera gargensis (strain Ga9.2)</name>
    <dbReference type="NCBI Taxonomy" id="1237085"/>
    <lineage>
        <taxon>Archaea</taxon>
        <taxon>Nitrososphaerota</taxon>
        <taxon>Nitrososphaeria</taxon>
        <taxon>Nitrososphaerales</taxon>
        <taxon>Nitrososphaeraceae</taxon>
        <taxon>Nitrososphaera</taxon>
    </lineage>
</organism>
<keyword evidence="1" id="KW-0812">Transmembrane</keyword>
<dbReference type="AlphaFoldDB" id="K0IG03"/>